<dbReference type="GO" id="GO:0003677">
    <property type="term" value="F:DNA binding"/>
    <property type="evidence" value="ECO:0007669"/>
    <property type="project" value="UniProtKB-KW"/>
</dbReference>
<comment type="caution">
    <text evidence="2">The sequence shown here is derived from an EMBL/GenBank/DDBJ whole genome shotgun (WGS) entry which is preliminary data.</text>
</comment>
<keyword evidence="3" id="KW-1185">Reference proteome</keyword>
<dbReference type="SMART" id="SM00966">
    <property type="entry name" value="SpoVT_AbrB"/>
    <property type="match status" value="1"/>
</dbReference>
<evidence type="ECO:0000313" key="3">
    <source>
        <dbReference type="Proteomes" id="UP000326476"/>
    </source>
</evidence>
<feature type="domain" description="SpoVT-AbrB" evidence="1">
    <location>
        <begin position="6"/>
        <end position="47"/>
    </location>
</feature>
<dbReference type="EMBL" id="VYVN01000001">
    <property type="protein sequence ID" value="KAA9242804.1"/>
    <property type="molecule type" value="Genomic_DNA"/>
</dbReference>
<dbReference type="InterPro" id="IPR037914">
    <property type="entry name" value="SpoVT-AbrB_sf"/>
</dbReference>
<accession>A0A120I9P2</accession>
<sequence length="108" mass="12316">MVVKARKQGNSLMVTIPKAFNIAEGASFTPHLQEDGIFFERVDTAPRFVDDFDALLLTDIIKDGYTDGEAIIKEMEHRKSLMEDRLAELMDEPSSQMTEEDFNREFGL</sequence>
<dbReference type="OrthoDB" id="71707at2"/>
<dbReference type="KEGG" id="aun:AWM73_03010"/>
<reference evidence="3" key="1">
    <citation type="submission" date="2019-09" db="EMBL/GenBank/DDBJ databases">
        <title>Draft genome sequence assemblies of isolates from the urinary tract.</title>
        <authorList>
            <person name="Mores C.R."/>
            <person name="Putonti C."/>
            <person name="Wolfe A.J."/>
        </authorList>
    </citation>
    <scope>NUCLEOTIDE SEQUENCE [LARGE SCALE GENOMIC DNA]</scope>
    <source>
        <strain evidence="3">UMB8614</strain>
    </source>
</reference>
<evidence type="ECO:0000313" key="2">
    <source>
        <dbReference type="EMBL" id="KAA9242804.1"/>
    </source>
</evidence>
<dbReference type="InterPro" id="IPR007159">
    <property type="entry name" value="SpoVT-AbrB_dom"/>
</dbReference>
<dbReference type="RefSeq" id="WP_060778027.1">
    <property type="nucleotide sequence ID" value="NZ_CAJHMU010000001.1"/>
</dbReference>
<keyword evidence="2" id="KW-0238">DNA-binding</keyword>
<dbReference type="AlphaFoldDB" id="A0A120I9P2"/>
<name>A0A120I9P2_9LACT</name>
<proteinExistence type="predicted"/>
<dbReference type="GeneID" id="35768401"/>
<evidence type="ECO:0000259" key="1">
    <source>
        <dbReference type="SMART" id="SM00966"/>
    </source>
</evidence>
<protein>
    <submittedName>
        <fullName evidence="2">AbrB/MazE/SpoVT family DNA-binding domain-containing protein</fullName>
    </submittedName>
</protein>
<organism evidence="2 3">
    <name type="scientific">Aerococcus tenax</name>
    <dbReference type="NCBI Taxonomy" id="3078812"/>
    <lineage>
        <taxon>Bacteria</taxon>
        <taxon>Bacillati</taxon>
        <taxon>Bacillota</taxon>
        <taxon>Bacilli</taxon>
        <taxon>Lactobacillales</taxon>
        <taxon>Aerococcaceae</taxon>
        <taxon>Aerococcus</taxon>
    </lineage>
</organism>
<gene>
    <name evidence="2" type="ORF">F6I34_01160</name>
</gene>
<dbReference type="SUPFAM" id="SSF89447">
    <property type="entry name" value="AbrB/MazE/MraZ-like"/>
    <property type="match status" value="1"/>
</dbReference>
<dbReference type="Proteomes" id="UP000326476">
    <property type="component" value="Unassembled WGS sequence"/>
</dbReference>